<feature type="region of interest" description="Disordered" evidence="1">
    <location>
        <begin position="1"/>
        <end position="71"/>
    </location>
</feature>
<evidence type="ECO:0000313" key="2">
    <source>
        <dbReference type="EMBL" id="GJE99814.1"/>
    </source>
</evidence>
<dbReference type="AlphaFoldDB" id="A0A9P3GV29"/>
<evidence type="ECO:0000313" key="3">
    <source>
        <dbReference type="Proteomes" id="UP000703269"/>
    </source>
</evidence>
<keyword evidence="3" id="KW-1185">Reference proteome</keyword>
<accession>A0A9P3GV29</accession>
<evidence type="ECO:0000256" key="1">
    <source>
        <dbReference type="SAM" id="MobiDB-lite"/>
    </source>
</evidence>
<sequence>MRNDGGRPALLDVSDGQQRPPPTPSNFPGAKRRRARCSRRSRGLLARRGEKCARRHTSRDPDDVDGPALSN</sequence>
<protein>
    <submittedName>
        <fullName evidence="2">Uncharacterized protein</fullName>
    </submittedName>
</protein>
<organism evidence="2 3">
    <name type="scientific">Phanerochaete sordida</name>
    <dbReference type="NCBI Taxonomy" id="48140"/>
    <lineage>
        <taxon>Eukaryota</taxon>
        <taxon>Fungi</taxon>
        <taxon>Dikarya</taxon>
        <taxon>Basidiomycota</taxon>
        <taxon>Agaricomycotina</taxon>
        <taxon>Agaricomycetes</taxon>
        <taxon>Polyporales</taxon>
        <taxon>Phanerochaetaceae</taxon>
        <taxon>Phanerochaete</taxon>
    </lineage>
</organism>
<name>A0A9P3GV29_9APHY</name>
<feature type="compositionally biased region" description="Basic residues" evidence="1">
    <location>
        <begin position="30"/>
        <end position="42"/>
    </location>
</feature>
<dbReference type="Proteomes" id="UP000703269">
    <property type="component" value="Unassembled WGS sequence"/>
</dbReference>
<dbReference type="EMBL" id="BPQB01000121">
    <property type="protein sequence ID" value="GJE99814.1"/>
    <property type="molecule type" value="Genomic_DNA"/>
</dbReference>
<comment type="caution">
    <text evidence="2">The sequence shown here is derived from an EMBL/GenBank/DDBJ whole genome shotgun (WGS) entry which is preliminary data.</text>
</comment>
<gene>
    <name evidence="2" type="ORF">PsYK624_160860</name>
</gene>
<proteinExistence type="predicted"/>
<reference evidence="2 3" key="1">
    <citation type="submission" date="2021-08" db="EMBL/GenBank/DDBJ databases">
        <title>Draft Genome Sequence of Phanerochaete sordida strain YK-624.</title>
        <authorList>
            <person name="Mori T."/>
            <person name="Dohra H."/>
            <person name="Suzuki T."/>
            <person name="Kawagishi H."/>
            <person name="Hirai H."/>
        </authorList>
    </citation>
    <scope>NUCLEOTIDE SEQUENCE [LARGE SCALE GENOMIC DNA]</scope>
    <source>
        <strain evidence="2 3">YK-624</strain>
    </source>
</reference>